<keyword evidence="4 10" id="KW-0812">Transmembrane</keyword>
<dbReference type="InterPro" id="IPR003684">
    <property type="entry name" value="Porin_alphabac"/>
</dbReference>
<dbReference type="EMBL" id="JBHUGY010000074">
    <property type="protein sequence ID" value="MFD2058431.1"/>
    <property type="molecule type" value="Genomic_DNA"/>
</dbReference>
<comment type="caution">
    <text evidence="11">The sequence shown here is derived from an EMBL/GenBank/DDBJ whole genome shotgun (WGS) entry which is preliminary data.</text>
</comment>
<keyword evidence="7 10" id="KW-0626">Porin</keyword>
<evidence type="ECO:0000256" key="10">
    <source>
        <dbReference type="RuleBase" id="RU364005"/>
    </source>
</evidence>
<keyword evidence="9 10" id="KW-0998">Cell outer membrane</keyword>
<dbReference type="SUPFAM" id="SSF56935">
    <property type="entry name" value="Porins"/>
    <property type="match status" value="1"/>
</dbReference>
<evidence type="ECO:0000313" key="12">
    <source>
        <dbReference type="Proteomes" id="UP001597349"/>
    </source>
</evidence>
<evidence type="ECO:0000256" key="2">
    <source>
        <dbReference type="ARBA" id="ARBA00022448"/>
    </source>
</evidence>
<name>A0ABW4WPH8_9HYPH</name>
<sequence length="378" mass="40265">MNIKSLLLGSAAALLAVSGARAADAVVVAEPEPAEYVKICDVYGAGYFYIPGTETCLRIGGFIRYDISAGEEGSFDGARASDVEDGSSNDTWHKNARFTLKTWTGQETELGTLKTFTETRWNFGNGDGGVASNATPSLNFAWIQLGGLRVGKDESAFNTFIGYAGNVIQDTLVPYGDFDTNVIQYYFDAGNGFSAVLSLEEGAGAGKPGVYGVGTIDSYVPHVVGGLKYTQGWGAITGVVSYDSNYEEVATKVRLDVNASDAIQLWVMGGYGTDDNLSDPTWASPAGGRGFYKQWGGNWAIWGGGTYKFNEKTSFNAQVSYDEDQNLGVAANIAYDIVPGLTVTAEVDYVNEGDSNWTGIPAGEDSAIGGLLRFQRSF</sequence>
<keyword evidence="5 10" id="KW-0732">Signal</keyword>
<keyword evidence="6 10" id="KW-0406">Ion transport</keyword>
<keyword evidence="8 10" id="KW-0472">Membrane</keyword>
<gene>
    <name evidence="11" type="ORF">ACFSQT_36695</name>
</gene>
<evidence type="ECO:0000313" key="11">
    <source>
        <dbReference type="EMBL" id="MFD2058431.1"/>
    </source>
</evidence>
<evidence type="ECO:0000256" key="4">
    <source>
        <dbReference type="ARBA" id="ARBA00022692"/>
    </source>
</evidence>
<dbReference type="Proteomes" id="UP001597349">
    <property type="component" value="Unassembled WGS sequence"/>
</dbReference>
<feature type="chain" id="PRO_5044991814" description="Porin" evidence="10">
    <location>
        <begin position="23"/>
        <end position="378"/>
    </location>
</feature>
<protein>
    <recommendedName>
        <fullName evidence="10">Porin</fullName>
    </recommendedName>
</protein>
<evidence type="ECO:0000256" key="5">
    <source>
        <dbReference type="ARBA" id="ARBA00022729"/>
    </source>
</evidence>
<keyword evidence="12" id="KW-1185">Reference proteome</keyword>
<keyword evidence="2 10" id="KW-0813">Transport</keyword>
<evidence type="ECO:0000256" key="6">
    <source>
        <dbReference type="ARBA" id="ARBA00023065"/>
    </source>
</evidence>
<accession>A0ABW4WPH8</accession>
<feature type="signal peptide" evidence="10">
    <location>
        <begin position="1"/>
        <end position="22"/>
    </location>
</feature>
<comment type="subcellular location">
    <subcellularLocation>
        <location evidence="10">Cell outer membrane</location>
        <topology evidence="10">Multi-pass membrane protein</topology>
    </subcellularLocation>
</comment>
<organism evidence="11 12">
    <name type="scientific">Mesorhizobium calcicola</name>
    <dbReference type="NCBI Taxonomy" id="1300310"/>
    <lineage>
        <taxon>Bacteria</taxon>
        <taxon>Pseudomonadati</taxon>
        <taxon>Pseudomonadota</taxon>
        <taxon>Alphaproteobacteria</taxon>
        <taxon>Hyphomicrobiales</taxon>
        <taxon>Phyllobacteriaceae</taxon>
        <taxon>Mesorhizobium</taxon>
    </lineage>
</organism>
<evidence type="ECO:0000256" key="7">
    <source>
        <dbReference type="ARBA" id="ARBA00023114"/>
    </source>
</evidence>
<reference evidence="12" key="1">
    <citation type="journal article" date="2019" name="Int. J. Syst. Evol. Microbiol.">
        <title>The Global Catalogue of Microorganisms (GCM) 10K type strain sequencing project: providing services to taxonomists for standard genome sequencing and annotation.</title>
        <authorList>
            <consortium name="The Broad Institute Genomics Platform"/>
            <consortium name="The Broad Institute Genome Sequencing Center for Infectious Disease"/>
            <person name="Wu L."/>
            <person name="Ma J."/>
        </authorList>
    </citation>
    <scope>NUCLEOTIDE SEQUENCE [LARGE SCALE GENOMIC DNA]</scope>
    <source>
        <strain evidence="12">CGMCC 1.16226</strain>
    </source>
</reference>
<comment type="similarity">
    <text evidence="1 10">Belongs to the alphaproteobacteria porin family.</text>
</comment>
<dbReference type="RefSeq" id="WP_379026911.1">
    <property type="nucleotide sequence ID" value="NZ_JBHUGY010000074.1"/>
</dbReference>
<evidence type="ECO:0000256" key="1">
    <source>
        <dbReference type="ARBA" id="ARBA00009521"/>
    </source>
</evidence>
<comment type="domain">
    <text evidence="10">Consists of 16-stranded beta-barrel sheets, with large surface-exposed loops, that form a transmembrane pore at the center of each barrel. The pore is partially ocluded by a peptide loop that folds into the pore lumen.</text>
</comment>
<evidence type="ECO:0000256" key="8">
    <source>
        <dbReference type="ARBA" id="ARBA00023136"/>
    </source>
</evidence>
<evidence type="ECO:0000256" key="9">
    <source>
        <dbReference type="ARBA" id="ARBA00023237"/>
    </source>
</evidence>
<comment type="function">
    <text evidence="10">Forms passive diffusion pores that allow small molecular weight hydrophilic materials across the outer membrane.</text>
</comment>
<evidence type="ECO:0000256" key="3">
    <source>
        <dbReference type="ARBA" id="ARBA00022452"/>
    </source>
</evidence>
<keyword evidence="3 10" id="KW-1134">Transmembrane beta strand</keyword>
<dbReference type="Pfam" id="PF02530">
    <property type="entry name" value="Porin_2"/>
    <property type="match status" value="1"/>
</dbReference>
<proteinExistence type="inferred from homology"/>